<dbReference type="Proteomes" id="UP000256980">
    <property type="component" value="Unassembled WGS sequence"/>
</dbReference>
<keyword evidence="1" id="KW-0646">Protease inhibitor</keyword>
<evidence type="ECO:0000256" key="1">
    <source>
        <dbReference type="ARBA" id="ARBA00022690"/>
    </source>
</evidence>
<reference evidence="3 4" key="1">
    <citation type="submission" date="2018-07" db="EMBL/GenBank/DDBJ databases">
        <title>Genomic Encyclopedia of Type Strains, Phase III (KMG-III): the genomes of soil and plant-associated and newly described type strains.</title>
        <authorList>
            <person name="Whitman W."/>
        </authorList>
    </citation>
    <scope>NUCLEOTIDE SEQUENCE [LARGE SCALE GENOMIC DNA]</scope>
    <source>
        <strain evidence="3 4">CECT 7946</strain>
    </source>
</reference>
<organism evidence="3 4">
    <name type="scientific">Winogradskyella eximia</name>
    <dbReference type="NCBI Taxonomy" id="262006"/>
    <lineage>
        <taxon>Bacteria</taxon>
        <taxon>Pseudomonadati</taxon>
        <taxon>Bacteroidota</taxon>
        <taxon>Flavobacteriia</taxon>
        <taxon>Flavobacteriales</taxon>
        <taxon>Flavobacteriaceae</taxon>
        <taxon>Winogradskyella</taxon>
    </lineage>
</organism>
<name>A0A3D9H406_9FLAO</name>
<dbReference type="Gene3D" id="2.60.40.2020">
    <property type="match status" value="1"/>
</dbReference>
<dbReference type="AlphaFoldDB" id="A0A3D9H406"/>
<dbReference type="OrthoDB" id="1446178at2"/>
<sequence>MAYNFHSKMFRTIIPILLFMFISCSYPYTYGANGKTIELSEDDPFQIVLEGNSGTDFYWEIISKNTYVKLQKPVSITTDAEKSIYTFDFKTVSDGEEHIEIIYTNGKTIENTFQLNVIVGTIGLITSELIQ</sequence>
<proteinExistence type="predicted"/>
<protein>
    <submittedName>
        <fullName evidence="3">Putative secreted protein</fullName>
    </submittedName>
</protein>
<accession>A0A3D9H406</accession>
<keyword evidence="2" id="KW-0789">Thiol protease inhibitor</keyword>
<gene>
    <name evidence="3" type="ORF">DFQ10_105246</name>
</gene>
<dbReference type="InterPro" id="IPR036331">
    <property type="entry name" value="Chagasin-like_sf"/>
</dbReference>
<comment type="caution">
    <text evidence="3">The sequence shown here is derived from an EMBL/GenBank/DDBJ whole genome shotgun (WGS) entry which is preliminary data.</text>
</comment>
<dbReference type="SUPFAM" id="SSF141066">
    <property type="entry name" value="ICP-like"/>
    <property type="match status" value="1"/>
</dbReference>
<evidence type="ECO:0000313" key="4">
    <source>
        <dbReference type="Proteomes" id="UP000256980"/>
    </source>
</evidence>
<dbReference type="EMBL" id="QRDV01000005">
    <property type="protein sequence ID" value="RED43646.1"/>
    <property type="molecule type" value="Genomic_DNA"/>
</dbReference>
<keyword evidence="4" id="KW-1185">Reference proteome</keyword>
<dbReference type="RefSeq" id="WP_115817737.1">
    <property type="nucleotide sequence ID" value="NZ_CANKZP010000011.1"/>
</dbReference>
<dbReference type="GO" id="GO:0004869">
    <property type="term" value="F:cysteine-type endopeptidase inhibitor activity"/>
    <property type="evidence" value="ECO:0007669"/>
    <property type="project" value="UniProtKB-KW"/>
</dbReference>
<evidence type="ECO:0000256" key="2">
    <source>
        <dbReference type="ARBA" id="ARBA00022704"/>
    </source>
</evidence>
<evidence type="ECO:0000313" key="3">
    <source>
        <dbReference type="EMBL" id="RED43646.1"/>
    </source>
</evidence>